<keyword evidence="2" id="KW-0145">Chemotaxis</keyword>
<feature type="compositionally biased region" description="Low complexity" evidence="5">
    <location>
        <begin position="213"/>
        <end position="229"/>
    </location>
</feature>
<dbReference type="InterPro" id="IPR039379">
    <property type="entry name" value="Protoglobin_sensor_dom"/>
</dbReference>
<evidence type="ECO:0000256" key="4">
    <source>
        <dbReference type="PROSITE-ProRule" id="PRU00284"/>
    </source>
</evidence>
<dbReference type="SMART" id="SM00283">
    <property type="entry name" value="MA"/>
    <property type="match status" value="1"/>
</dbReference>
<organism evidence="8 9">
    <name type="scientific">Novosphingobium nitrogenifigens DSM 19370</name>
    <dbReference type="NCBI Taxonomy" id="983920"/>
    <lineage>
        <taxon>Bacteria</taxon>
        <taxon>Pseudomonadati</taxon>
        <taxon>Pseudomonadota</taxon>
        <taxon>Alphaproteobacteria</taxon>
        <taxon>Sphingomonadales</taxon>
        <taxon>Sphingomonadaceae</taxon>
        <taxon>Novosphingobium</taxon>
    </lineage>
</organism>
<dbReference type="SUPFAM" id="SSF58104">
    <property type="entry name" value="Methyl-accepting chemotaxis protein (MCP) signaling domain"/>
    <property type="match status" value="1"/>
</dbReference>
<evidence type="ECO:0000256" key="3">
    <source>
        <dbReference type="ARBA" id="ARBA00029447"/>
    </source>
</evidence>
<dbReference type="CDD" id="cd01068">
    <property type="entry name" value="globin_sensor"/>
    <property type="match status" value="1"/>
</dbReference>
<dbReference type="HOGENOM" id="CLU_000445_107_18_5"/>
<dbReference type="FunFam" id="1.10.287.950:FF:000001">
    <property type="entry name" value="Methyl-accepting chemotaxis sensory transducer"/>
    <property type="match status" value="1"/>
</dbReference>
<dbReference type="GO" id="GO:0019825">
    <property type="term" value="F:oxygen binding"/>
    <property type="evidence" value="ECO:0007669"/>
    <property type="project" value="InterPro"/>
</dbReference>
<dbReference type="CDD" id="cd11386">
    <property type="entry name" value="MCP_signal"/>
    <property type="match status" value="1"/>
</dbReference>
<dbReference type="PANTHER" id="PTHR43531:SF11">
    <property type="entry name" value="METHYL-ACCEPTING CHEMOTAXIS PROTEIN 3"/>
    <property type="match status" value="1"/>
</dbReference>
<dbReference type="GO" id="GO:0016020">
    <property type="term" value="C:membrane"/>
    <property type="evidence" value="ECO:0007669"/>
    <property type="project" value="UniProtKB-SubCell"/>
</dbReference>
<evidence type="ECO:0000256" key="5">
    <source>
        <dbReference type="SAM" id="MobiDB-lite"/>
    </source>
</evidence>
<dbReference type="InterPro" id="IPR004089">
    <property type="entry name" value="MCPsignal_dom"/>
</dbReference>
<dbReference type="InterPro" id="IPR009050">
    <property type="entry name" value="Globin-like_sf"/>
</dbReference>
<comment type="caution">
    <text evidence="8">The sequence shown here is derived from an EMBL/GenBank/DDBJ whole genome shotgun (WGS) entry which is preliminary data.</text>
</comment>
<feature type="region of interest" description="Disordered" evidence="5">
    <location>
        <begin position="202"/>
        <end position="241"/>
    </location>
</feature>
<dbReference type="PRINTS" id="PR00260">
    <property type="entry name" value="CHEMTRNSDUCR"/>
</dbReference>
<sequence>MQKHGGKALDRLYDKIGTTPETARQFSSRRVMDHARAKQIEHWAHMFAGAPDDRYLASARQIGHVHAQIGLSSKWYIGAYASVLDDVVQAIVSDAIGPFGKRVGPLLGSLLKMALFDMEIALSTYFEVEEERRRSALDALGNALNAMTRGDFSEPLKDLPSGFEALQRDFEAMRTRVSEALGQVAGTAHQVDGGAREIRDASSELAQRTEQQASSLEEASSSMSHLSSSVEQTATDAGHMHRSVQDAHGDALRGGHVVNEAVVAMNDIHASAQEIGKIISVIDGIAFQTNLLALNAGVEAARAGEAGRGFAVVATEVRGLAQRSADAARDIKKLIGASSVQVERGVELVGQTGESFARIVEKVGEIADLASSMATSARDQAAQIGTVRQTVGNLDAMTQQNAALVEETSAAAHNLATAAEHMRGLVNQFELERSRVAMSLVPVRKVA</sequence>
<dbReference type="InParanoid" id="F1Z889"/>
<dbReference type="InterPro" id="IPR044398">
    <property type="entry name" value="Globin-sensor_dom"/>
</dbReference>
<dbReference type="PROSITE" id="PS50885">
    <property type="entry name" value="HAMP"/>
    <property type="match status" value="1"/>
</dbReference>
<dbReference type="PROSITE" id="PS50111">
    <property type="entry name" value="CHEMOTAXIS_TRANSDUC_2"/>
    <property type="match status" value="1"/>
</dbReference>
<dbReference type="InterPro" id="IPR003660">
    <property type="entry name" value="HAMP_dom"/>
</dbReference>
<evidence type="ECO:0000259" key="6">
    <source>
        <dbReference type="PROSITE" id="PS50111"/>
    </source>
</evidence>
<accession>F1Z889</accession>
<dbReference type="STRING" id="983920.Y88_1199"/>
<dbReference type="InterPro" id="IPR004090">
    <property type="entry name" value="Chemotax_Me-accpt_rcpt"/>
</dbReference>
<dbReference type="InterPro" id="IPR012292">
    <property type="entry name" value="Globin/Proto"/>
</dbReference>
<dbReference type="InterPro" id="IPR051310">
    <property type="entry name" value="MCP_chemotaxis"/>
</dbReference>
<evidence type="ECO:0000313" key="9">
    <source>
        <dbReference type="Proteomes" id="UP000004728"/>
    </source>
</evidence>
<dbReference type="Pfam" id="PF11563">
    <property type="entry name" value="Protoglobin"/>
    <property type="match status" value="1"/>
</dbReference>
<name>F1Z889_9SPHN</name>
<keyword evidence="9" id="KW-1185">Reference proteome</keyword>
<evidence type="ECO:0000256" key="1">
    <source>
        <dbReference type="ARBA" id="ARBA00004370"/>
    </source>
</evidence>
<dbReference type="AlphaFoldDB" id="F1Z889"/>
<evidence type="ECO:0000256" key="2">
    <source>
        <dbReference type="ARBA" id="ARBA00022500"/>
    </source>
</evidence>
<keyword evidence="4" id="KW-0807">Transducer</keyword>
<dbReference type="GO" id="GO:0006935">
    <property type="term" value="P:chemotaxis"/>
    <property type="evidence" value="ECO:0007669"/>
    <property type="project" value="UniProtKB-KW"/>
</dbReference>
<dbReference type="Pfam" id="PF00015">
    <property type="entry name" value="MCPsignal"/>
    <property type="match status" value="1"/>
</dbReference>
<dbReference type="GO" id="GO:0007165">
    <property type="term" value="P:signal transduction"/>
    <property type="evidence" value="ECO:0007669"/>
    <property type="project" value="UniProtKB-KW"/>
</dbReference>
<dbReference type="GO" id="GO:0020037">
    <property type="term" value="F:heme binding"/>
    <property type="evidence" value="ECO:0007669"/>
    <property type="project" value="InterPro"/>
</dbReference>
<evidence type="ECO:0000313" key="8">
    <source>
        <dbReference type="EMBL" id="EGD59137.1"/>
    </source>
</evidence>
<dbReference type="Proteomes" id="UP000004728">
    <property type="component" value="Unassembled WGS sequence"/>
</dbReference>
<dbReference type="eggNOG" id="COG0840">
    <property type="taxonomic scope" value="Bacteria"/>
</dbReference>
<comment type="subcellular location">
    <subcellularLocation>
        <location evidence="1">Membrane</location>
    </subcellularLocation>
</comment>
<dbReference type="GO" id="GO:0004888">
    <property type="term" value="F:transmembrane signaling receptor activity"/>
    <property type="evidence" value="ECO:0007669"/>
    <property type="project" value="InterPro"/>
</dbReference>
<dbReference type="Gene3D" id="1.10.287.950">
    <property type="entry name" value="Methyl-accepting chemotaxis protein"/>
    <property type="match status" value="1"/>
</dbReference>
<dbReference type="Gene3D" id="1.10.490.10">
    <property type="entry name" value="Globins"/>
    <property type="match status" value="1"/>
</dbReference>
<comment type="similarity">
    <text evidence="3">Belongs to the methyl-accepting chemotaxis (MCP) protein family.</text>
</comment>
<dbReference type="EMBL" id="AEWJ01000037">
    <property type="protein sequence ID" value="EGD59137.1"/>
    <property type="molecule type" value="Genomic_DNA"/>
</dbReference>
<gene>
    <name evidence="8" type="ORF">Y88_1199</name>
</gene>
<reference evidence="8 9" key="1">
    <citation type="journal article" date="2012" name="J. Bacteriol.">
        <title>Draft Genome Sequence of Novosphingobium nitrogenifigens Y88T.</title>
        <authorList>
            <person name="Strabala T.J."/>
            <person name="Macdonald L."/>
            <person name="Liu V."/>
            <person name="Smit A.M."/>
        </authorList>
    </citation>
    <scope>NUCLEOTIDE SEQUENCE [LARGE SCALE GENOMIC DNA]</scope>
    <source>
        <strain evidence="8 9">DSM 19370</strain>
    </source>
</reference>
<protein>
    <submittedName>
        <fullName evidence="8">Methyl-accepting chemotaxis sensory transducer</fullName>
    </submittedName>
</protein>
<evidence type="ECO:0000259" key="7">
    <source>
        <dbReference type="PROSITE" id="PS50885"/>
    </source>
</evidence>
<feature type="domain" description="HAMP" evidence="7">
    <location>
        <begin position="131"/>
        <end position="182"/>
    </location>
</feature>
<dbReference type="SUPFAM" id="SSF46458">
    <property type="entry name" value="Globin-like"/>
    <property type="match status" value="1"/>
</dbReference>
<proteinExistence type="inferred from homology"/>
<feature type="domain" description="Methyl-accepting transducer" evidence="6">
    <location>
        <begin position="187"/>
        <end position="416"/>
    </location>
</feature>
<dbReference type="PANTHER" id="PTHR43531">
    <property type="entry name" value="PROTEIN ICFG"/>
    <property type="match status" value="1"/>
</dbReference>